<feature type="chain" id="PRO_5025596962" evidence="2">
    <location>
        <begin position="23"/>
        <end position="66"/>
    </location>
</feature>
<dbReference type="PROSITE" id="PS51257">
    <property type="entry name" value="PROKAR_LIPOPROTEIN"/>
    <property type="match status" value="1"/>
</dbReference>
<dbReference type="RefSeq" id="WP_148580081.1">
    <property type="nucleotide sequence ID" value="NZ_SDKK01000015.1"/>
</dbReference>
<dbReference type="Proteomes" id="UP000389128">
    <property type="component" value="Unassembled WGS sequence"/>
</dbReference>
<protein>
    <submittedName>
        <fullName evidence="3">Osmotically-inducible lipoprotein B</fullName>
    </submittedName>
</protein>
<feature type="region of interest" description="Disordered" evidence="1">
    <location>
        <begin position="26"/>
        <end position="66"/>
    </location>
</feature>
<dbReference type="AlphaFoldDB" id="A0A6C2CN99"/>
<evidence type="ECO:0000313" key="4">
    <source>
        <dbReference type="Proteomes" id="UP000389128"/>
    </source>
</evidence>
<keyword evidence="2" id="KW-0732">Signal</keyword>
<evidence type="ECO:0000256" key="2">
    <source>
        <dbReference type="SAM" id="SignalP"/>
    </source>
</evidence>
<dbReference type="EMBL" id="SDKK01000015">
    <property type="protein sequence ID" value="TYC54949.1"/>
    <property type="molecule type" value="Genomic_DNA"/>
</dbReference>
<organism evidence="3 4">
    <name type="scientific">Zoogloea oleivorans</name>
    <dbReference type="NCBI Taxonomy" id="1552750"/>
    <lineage>
        <taxon>Bacteria</taxon>
        <taxon>Pseudomonadati</taxon>
        <taxon>Pseudomonadota</taxon>
        <taxon>Betaproteobacteria</taxon>
        <taxon>Rhodocyclales</taxon>
        <taxon>Zoogloeaceae</taxon>
        <taxon>Zoogloea</taxon>
    </lineage>
</organism>
<comment type="caution">
    <text evidence="3">The sequence shown here is derived from an EMBL/GenBank/DDBJ whole genome shotgun (WGS) entry which is preliminary data.</text>
</comment>
<evidence type="ECO:0000256" key="1">
    <source>
        <dbReference type="SAM" id="MobiDB-lite"/>
    </source>
</evidence>
<feature type="signal peptide" evidence="2">
    <location>
        <begin position="1"/>
        <end position="22"/>
    </location>
</feature>
<name>A0A6C2CN99_9RHOO</name>
<keyword evidence="4" id="KW-1185">Reference proteome</keyword>
<accession>A0A6C2CN99</accession>
<gene>
    <name evidence="3" type="ORF">ETQ85_15965</name>
</gene>
<reference evidence="3 4" key="1">
    <citation type="submission" date="2019-01" db="EMBL/GenBank/DDBJ databases">
        <title>Zoogloea oleivorans genome sequencing and assembly.</title>
        <authorList>
            <person name="Tancsics A."/>
            <person name="Farkas M."/>
            <person name="Kriszt B."/>
            <person name="Maroti G."/>
            <person name="Horvath B."/>
        </authorList>
    </citation>
    <scope>NUCLEOTIDE SEQUENCE [LARGE SCALE GENOMIC DNA]</scope>
    <source>
        <strain evidence="3 4">Buc</strain>
    </source>
</reference>
<sequence length="66" mass="6270">MKTPHKLAAILAAVATLPGLTACSGMSTRGRSTGAGATVDRGTSSGTESGATAGGGIGKQADKPGR</sequence>
<keyword evidence="3" id="KW-0449">Lipoprotein</keyword>
<feature type="compositionally biased region" description="Low complexity" evidence="1">
    <location>
        <begin position="42"/>
        <end position="51"/>
    </location>
</feature>
<evidence type="ECO:0000313" key="3">
    <source>
        <dbReference type="EMBL" id="TYC54949.1"/>
    </source>
</evidence>
<proteinExistence type="predicted"/>